<accession>A0A1F6CTQ2</accession>
<reference evidence="3 4" key="1">
    <citation type="journal article" date="2016" name="Nat. Commun.">
        <title>Thousands of microbial genomes shed light on interconnected biogeochemical processes in an aquifer system.</title>
        <authorList>
            <person name="Anantharaman K."/>
            <person name="Brown C.T."/>
            <person name="Hug L.A."/>
            <person name="Sharon I."/>
            <person name="Castelle C.J."/>
            <person name="Probst A.J."/>
            <person name="Thomas B.C."/>
            <person name="Singh A."/>
            <person name="Wilkins M.J."/>
            <person name="Karaoz U."/>
            <person name="Brodie E.L."/>
            <person name="Williams K.H."/>
            <person name="Hubbard S.S."/>
            <person name="Banfield J.F."/>
        </authorList>
    </citation>
    <scope>NUCLEOTIDE SEQUENCE [LARGE SCALE GENOMIC DNA]</scope>
</reference>
<comment type="caution">
    <text evidence="3">The sequence shown here is derived from an EMBL/GenBank/DDBJ whole genome shotgun (WGS) entry which is preliminary data.</text>
</comment>
<evidence type="ECO:0000256" key="2">
    <source>
        <dbReference type="SAM" id="SignalP"/>
    </source>
</evidence>
<dbReference type="EMBL" id="MFKT01000029">
    <property type="protein sequence ID" value="OGG52401.1"/>
    <property type="molecule type" value="Genomic_DNA"/>
</dbReference>
<organism evidence="3 4">
    <name type="scientific">Candidatus Kaiserbacteria bacterium RIFCSPHIGHO2_01_FULL_53_29</name>
    <dbReference type="NCBI Taxonomy" id="1798480"/>
    <lineage>
        <taxon>Bacteria</taxon>
        <taxon>Candidatus Kaiseribacteriota</taxon>
    </lineage>
</organism>
<dbReference type="Proteomes" id="UP000176863">
    <property type="component" value="Unassembled WGS sequence"/>
</dbReference>
<keyword evidence="2" id="KW-0732">Signal</keyword>
<protein>
    <recommendedName>
        <fullName evidence="5">Secreted protein</fullName>
    </recommendedName>
</protein>
<feature type="signal peptide" evidence="2">
    <location>
        <begin position="1"/>
        <end position="21"/>
    </location>
</feature>
<evidence type="ECO:0000256" key="1">
    <source>
        <dbReference type="SAM" id="MobiDB-lite"/>
    </source>
</evidence>
<feature type="region of interest" description="Disordered" evidence="1">
    <location>
        <begin position="123"/>
        <end position="181"/>
    </location>
</feature>
<gene>
    <name evidence="3" type="ORF">A2851_05140</name>
</gene>
<dbReference type="AlphaFoldDB" id="A0A1F6CTQ2"/>
<feature type="compositionally biased region" description="Basic and acidic residues" evidence="1">
    <location>
        <begin position="139"/>
        <end position="165"/>
    </location>
</feature>
<evidence type="ECO:0000313" key="4">
    <source>
        <dbReference type="Proteomes" id="UP000176863"/>
    </source>
</evidence>
<feature type="chain" id="PRO_5009523550" description="Secreted protein" evidence="2">
    <location>
        <begin position="22"/>
        <end position="591"/>
    </location>
</feature>
<name>A0A1F6CTQ2_9BACT</name>
<evidence type="ECO:0000313" key="3">
    <source>
        <dbReference type="EMBL" id="OGG52401.1"/>
    </source>
</evidence>
<sequence>MMDLFGVVAALVLGLGTASFAPVSAPSQTALVGSPTPLSTKIPAECRDGHTYNVKEGEKGTPEMTVTDDGEAYKNMPGRVIMRTNDGKTITRICRDTMEQTLQAIVDADKAELEDLKRYLAGETQGSPTVAPAPGLSTDDLKEPAAHETPRTTLRSEQKEAKENPPEELQGAPLNPDLWQSANIMPSSNCLDSESLESCFARRRVEFAQELDRSQTDFDARFEARQREIGEFRQRLQDEAARAPTSEQVQAPVLTATGENVDAAIDQRYVEARERTQARLDRMDALITEQTGSGDGGDTARELVRQELQRQAEAIQAEYENYRAGTPSASLQQAIGQAQRGEGSASGVLNAISDWGKSVSTDLAAGVNLENMSLGDVVHGAGVLGAETVAGVALVARNLGELVSLPGFNPDPERALENGLDPIGSGYRTVLDVATVAPLASAALRPLVNTAADAFLTSTYRTVARDAEQFATGVATREASTLLTNEVRLTPAVEAVDTSIARVTSVVDDIRAPAPNISVPAPRLDDDIARINSVAENIRIASQPVALPQSIVTLLEQGIATIVGNIQSSARQTLDQISRRIADIQRAMRGE</sequence>
<proteinExistence type="predicted"/>
<evidence type="ECO:0008006" key="5">
    <source>
        <dbReference type="Google" id="ProtNLM"/>
    </source>
</evidence>